<protein>
    <submittedName>
        <fullName evidence="1">Uncharacterized protein</fullName>
    </submittedName>
</protein>
<keyword evidence="2" id="KW-1185">Reference proteome</keyword>
<proteinExistence type="predicted"/>
<name>A0A8S3ZCC8_9EUPU</name>
<gene>
    <name evidence="1" type="ORF">CUNI_LOCUS10284</name>
</gene>
<organism evidence="1 2">
    <name type="scientific">Candidula unifasciata</name>
    <dbReference type="NCBI Taxonomy" id="100452"/>
    <lineage>
        <taxon>Eukaryota</taxon>
        <taxon>Metazoa</taxon>
        <taxon>Spiralia</taxon>
        <taxon>Lophotrochozoa</taxon>
        <taxon>Mollusca</taxon>
        <taxon>Gastropoda</taxon>
        <taxon>Heterobranchia</taxon>
        <taxon>Euthyneura</taxon>
        <taxon>Panpulmonata</taxon>
        <taxon>Eupulmonata</taxon>
        <taxon>Stylommatophora</taxon>
        <taxon>Helicina</taxon>
        <taxon>Helicoidea</taxon>
        <taxon>Geomitridae</taxon>
        <taxon>Candidula</taxon>
    </lineage>
</organism>
<accession>A0A8S3ZCC8</accession>
<reference evidence="1" key="1">
    <citation type="submission" date="2021-04" db="EMBL/GenBank/DDBJ databases">
        <authorList>
            <consortium name="Molecular Ecology Group"/>
        </authorList>
    </citation>
    <scope>NUCLEOTIDE SEQUENCE</scope>
</reference>
<sequence length="137" mass="15375">MDVSDYTWMCRSAEYTMRKDICKALLQLCVYLWLPVGRANCPYKECFCSPGGEILCSSINLQSIPQLNSSNTRSAWDLTIDGNNISEIPSGSLPSNLTDLDMDGNPVTTVDESAFDVFFHSSFQQIPKRIWASKCPY</sequence>
<dbReference type="AlphaFoldDB" id="A0A8S3ZCC8"/>
<dbReference type="OrthoDB" id="2013775at2759"/>
<dbReference type="EMBL" id="CAJHNH020001857">
    <property type="protein sequence ID" value="CAG5124726.1"/>
    <property type="molecule type" value="Genomic_DNA"/>
</dbReference>
<evidence type="ECO:0000313" key="2">
    <source>
        <dbReference type="Proteomes" id="UP000678393"/>
    </source>
</evidence>
<dbReference type="Gene3D" id="3.80.10.10">
    <property type="entry name" value="Ribonuclease Inhibitor"/>
    <property type="match status" value="1"/>
</dbReference>
<dbReference type="Proteomes" id="UP000678393">
    <property type="component" value="Unassembled WGS sequence"/>
</dbReference>
<dbReference type="InterPro" id="IPR032675">
    <property type="entry name" value="LRR_dom_sf"/>
</dbReference>
<evidence type="ECO:0000313" key="1">
    <source>
        <dbReference type="EMBL" id="CAG5124726.1"/>
    </source>
</evidence>
<dbReference type="SUPFAM" id="SSF52058">
    <property type="entry name" value="L domain-like"/>
    <property type="match status" value="1"/>
</dbReference>
<comment type="caution">
    <text evidence="1">The sequence shown here is derived from an EMBL/GenBank/DDBJ whole genome shotgun (WGS) entry which is preliminary data.</text>
</comment>